<name>A0A1I6GX90_9EURY</name>
<sequence length="59" mass="5987">MSMDVRQVALGTALLLASSALFLESGIDGRLSLVLAATALAAVVVAVAHRLGTATHRTV</sequence>
<evidence type="ECO:0000313" key="1">
    <source>
        <dbReference type="EMBL" id="SFR46689.1"/>
    </source>
</evidence>
<evidence type="ECO:0000313" key="2">
    <source>
        <dbReference type="Proteomes" id="UP000243250"/>
    </source>
</evidence>
<dbReference type="RefSeq" id="WP_089879022.1">
    <property type="nucleotide sequence ID" value="NZ_FOYS01000002.1"/>
</dbReference>
<dbReference type="STRING" id="555875.SAMN04488124_1642"/>
<organism evidence="1 2">
    <name type="scientific">Halogeometricum limi</name>
    <dbReference type="NCBI Taxonomy" id="555875"/>
    <lineage>
        <taxon>Archaea</taxon>
        <taxon>Methanobacteriati</taxon>
        <taxon>Methanobacteriota</taxon>
        <taxon>Stenosarchaea group</taxon>
        <taxon>Halobacteria</taxon>
        <taxon>Halobacteriales</taxon>
        <taxon>Haloferacaceae</taxon>
        <taxon>Halogeometricum</taxon>
    </lineage>
</organism>
<dbReference type="EMBL" id="FOYS01000002">
    <property type="protein sequence ID" value="SFR46689.1"/>
    <property type="molecule type" value="Genomic_DNA"/>
</dbReference>
<protein>
    <submittedName>
        <fullName evidence="1">Uncharacterized protein</fullName>
    </submittedName>
</protein>
<proteinExistence type="predicted"/>
<gene>
    <name evidence="1" type="ORF">SAMN04488124_1642</name>
</gene>
<dbReference type="AlphaFoldDB" id="A0A1I6GX90"/>
<accession>A0A1I6GX90</accession>
<keyword evidence="2" id="KW-1185">Reference proteome</keyword>
<reference evidence="2" key="1">
    <citation type="submission" date="2016-10" db="EMBL/GenBank/DDBJ databases">
        <authorList>
            <person name="Varghese N."/>
            <person name="Submissions S."/>
        </authorList>
    </citation>
    <scope>NUCLEOTIDE SEQUENCE [LARGE SCALE GENOMIC DNA]</scope>
    <source>
        <strain evidence="2">CGMCC 1.8711</strain>
    </source>
</reference>
<dbReference type="Proteomes" id="UP000243250">
    <property type="component" value="Unassembled WGS sequence"/>
</dbReference>